<dbReference type="RefSeq" id="WP_173635911.1">
    <property type="nucleotide sequence ID" value="NZ_CP054212.1"/>
</dbReference>
<organism evidence="1 2">
    <name type="scientific">Paramixta manurensis</name>
    <dbReference type="NCBI Taxonomy" id="2740817"/>
    <lineage>
        <taxon>Bacteria</taxon>
        <taxon>Pseudomonadati</taxon>
        <taxon>Pseudomonadota</taxon>
        <taxon>Gammaproteobacteria</taxon>
        <taxon>Enterobacterales</taxon>
        <taxon>Erwiniaceae</taxon>
        <taxon>Paramixta</taxon>
    </lineage>
</organism>
<evidence type="ECO:0000313" key="2">
    <source>
        <dbReference type="Proteomes" id="UP000505325"/>
    </source>
</evidence>
<keyword evidence="2" id="KW-1185">Reference proteome</keyword>
<accession>A0A6M8UVI3</accession>
<evidence type="ECO:0000313" key="1">
    <source>
        <dbReference type="EMBL" id="QKJ89093.1"/>
    </source>
</evidence>
<dbReference type="AlphaFoldDB" id="A0A6M8UVI3"/>
<protein>
    <submittedName>
        <fullName evidence="1">AsmA family protein</fullName>
    </submittedName>
</protein>
<proteinExistence type="predicted"/>
<dbReference type="EMBL" id="CP054212">
    <property type="protein sequence ID" value="QKJ89093.1"/>
    <property type="molecule type" value="Genomic_DNA"/>
</dbReference>
<gene>
    <name evidence="1" type="ORF">PMPD1_4190</name>
</gene>
<reference evidence="1 2" key="1">
    <citation type="submission" date="2020-06" db="EMBL/GenBank/DDBJ databases">
        <title>Genome sequence of Paramixta manurensis strain PD-1.</title>
        <authorList>
            <person name="Lee C.W."/>
            <person name="Kim J."/>
        </authorList>
    </citation>
    <scope>NUCLEOTIDE SEQUENCE [LARGE SCALE GENOMIC DNA]</scope>
    <source>
        <strain evidence="1 2">PD-1</strain>
    </source>
</reference>
<dbReference type="Proteomes" id="UP000505325">
    <property type="component" value="Chromosome"/>
</dbReference>
<sequence length="560" mass="61870">MKFIGKFLFTLLLLLLLLIVVVYVLLQTRWGAGWVSRWITDNTDYHLSVTKIEHNFSNPSHFILDDFSFGHDGQPAIVVAKRVDLGLALTQFSDPLHFDTITLHEGVLNAANMANRIAWPMRANRLQLNEMAINSPQSALPFSAGQVTGGVIPWKPEVGDLLGNNASFQMSATTMKLDGVVGNNVLIQGRIANNQWVFSNVGADLARGSMTGSAQRDAQGNWNIARLRLTDIRLQTDRTLQDFLKPLMALPSIHIDRMDMTDARLQGPDWAVTDLDLALKDFTLRGEDWQSDGGSLSMNASNFINGRLELNDPILNLSFSPQGIQITQFSSRWVNGLVRAEGNWARQNKRLTLDELMLAGLEYTLPDNWRDRWMQPLPGWLDSVAVTKFSGNRNLVIDINPDFPFQMTALDGNGSNLLMARNHQWGIWSGSLNFNAAEATFNRTDLRHPSIALTADDNQIKVTELSAFTGTGMVESLATLDQAPTRNLALTLNGRSVPANLLHNWGWPAVSLEGDATMQLKLNASLAAGTPLKSTANGTLTINKDQQSVQQTLHNGALQP</sequence>
<dbReference type="KEGG" id="pmak:PMPD1_4190"/>
<name>A0A6M8UVI3_9GAMM</name>